<keyword evidence="10" id="KW-1185">Reference proteome</keyword>
<reference evidence="9 10" key="1">
    <citation type="submission" date="2020-07" db="EMBL/GenBank/DDBJ databases">
        <title>Complete genome and description of Corynebacterium incognita strain Marseille-Q3630 sp. nov.</title>
        <authorList>
            <person name="Boxberger M."/>
        </authorList>
    </citation>
    <scope>NUCLEOTIDE SEQUENCE [LARGE SCALE GENOMIC DNA]</scope>
    <source>
        <strain evidence="9 10">Marseille-Q3630</strain>
    </source>
</reference>
<dbReference type="PANTHER" id="PTHR23517:SF15">
    <property type="entry name" value="PROTON-DEPENDENT OLIGOPEPTIDE FAMILY TRANSPORT PROTEIN"/>
    <property type="match status" value="1"/>
</dbReference>
<feature type="transmembrane region" description="Helical" evidence="8">
    <location>
        <begin position="45"/>
        <end position="62"/>
    </location>
</feature>
<dbReference type="GO" id="GO:0015833">
    <property type="term" value="P:peptide transport"/>
    <property type="evidence" value="ECO:0007669"/>
    <property type="project" value="InterPro"/>
</dbReference>
<dbReference type="GO" id="GO:0005886">
    <property type="term" value="C:plasma membrane"/>
    <property type="evidence" value="ECO:0007669"/>
    <property type="project" value="UniProtKB-SubCell"/>
</dbReference>
<evidence type="ECO:0000256" key="6">
    <source>
        <dbReference type="ARBA" id="ARBA00023136"/>
    </source>
</evidence>
<dbReference type="InterPro" id="IPR050171">
    <property type="entry name" value="MFS_Transporters"/>
</dbReference>
<feature type="transmembrane region" description="Helical" evidence="8">
    <location>
        <begin position="130"/>
        <end position="155"/>
    </location>
</feature>
<feature type="transmembrane region" description="Helical" evidence="8">
    <location>
        <begin position="167"/>
        <end position="192"/>
    </location>
</feature>
<evidence type="ECO:0000256" key="8">
    <source>
        <dbReference type="SAM" id="Phobius"/>
    </source>
</evidence>
<dbReference type="GO" id="GO:1904680">
    <property type="term" value="F:peptide transmembrane transporter activity"/>
    <property type="evidence" value="ECO:0007669"/>
    <property type="project" value="InterPro"/>
</dbReference>
<evidence type="ECO:0000313" key="9">
    <source>
        <dbReference type="EMBL" id="QNE89697.1"/>
    </source>
</evidence>
<dbReference type="Proteomes" id="UP000515743">
    <property type="component" value="Chromosome"/>
</dbReference>
<keyword evidence="5 8" id="KW-1133">Transmembrane helix</keyword>
<comment type="subcellular location">
    <subcellularLocation>
        <location evidence="1">Cell membrane</location>
        <topology evidence="1">Multi-pass membrane protein</topology>
    </subcellularLocation>
</comment>
<evidence type="ECO:0000256" key="1">
    <source>
        <dbReference type="ARBA" id="ARBA00004651"/>
    </source>
</evidence>
<feature type="transmembrane region" description="Helical" evidence="8">
    <location>
        <begin position="198"/>
        <end position="217"/>
    </location>
</feature>
<keyword evidence="2" id="KW-0813">Transport</keyword>
<evidence type="ECO:0000313" key="10">
    <source>
        <dbReference type="Proteomes" id="UP000515743"/>
    </source>
</evidence>
<dbReference type="InterPro" id="IPR036259">
    <property type="entry name" value="MFS_trans_sf"/>
</dbReference>
<dbReference type="AlphaFoldDB" id="A0A7G7CQ31"/>
<feature type="transmembrane region" description="Helical" evidence="8">
    <location>
        <begin position="277"/>
        <end position="298"/>
    </location>
</feature>
<evidence type="ECO:0000256" key="3">
    <source>
        <dbReference type="ARBA" id="ARBA00022475"/>
    </source>
</evidence>
<dbReference type="SUPFAM" id="SSF103473">
    <property type="entry name" value="MFS general substrate transporter"/>
    <property type="match status" value="1"/>
</dbReference>
<feature type="transmembrane region" description="Helical" evidence="8">
    <location>
        <begin position="413"/>
        <end position="433"/>
    </location>
</feature>
<evidence type="ECO:0000256" key="7">
    <source>
        <dbReference type="SAM" id="MobiDB-lite"/>
    </source>
</evidence>
<feature type="transmembrane region" description="Helical" evidence="8">
    <location>
        <begin position="387"/>
        <end position="407"/>
    </location>
</feature>
<dbReference type="CDD" id="cd17346">
    <property type="entry name" value="MFS_DtpA_like"/>
    <property type="match status" value="1"/>
</dbReference>
<feature type="transmembrane region" description="Helical" evidence="8">
    <location>
        <begin position="453"/>
        <end position="472"/>
    </location>
</feature>
<accession>A0A7G7CQ31</accession>
<feature type="transmembrane region" description="Helical" evidence="8">
    <location>
        <begin position="74"/>
        <end position="95"/>
    </location>
</feature>
<dbReference type="PANTHER" id="PTHR23517">
    <property type="entry name" value="RESISTANCE PROTEIN MDTM, PUTATIVE-RELATED-RELATED"/>
    <property type="match status" value="1"/>
</dbReference>
<evidence type="ECO:0000256" key="2">
    <source>
        <dbReference type="ARBA" id="ARBA00022448"/>
    </source>
</evidence>
<dbReference type="Pfam" id="PF00854">
    <property type="entry name" value="PTR2"/>
    <property type="match status" value="2"/>
</dbReference>
<dbReference type="NCBIfam" id="TIGR00924">
    <property type="entry name" value="yjdL_sub1_fam"/>
    <property type="match status" value="1"/>
</dbReference>
<keyword evidence="4 8" id="KW-0812">Transmembrane</keyword>
<sequence length="516" mass="54171">MTHLEHCSSNSAKKAPDTKPPLSPGVTRLPLAVPAVVSVEMWERFSFYGMQSILAYYLYGQLADGGIGLERGEATALVGSYGAFLYLCTFVGGWIGDHVLGPERTLLTGAGALMAGHLALSTSTGLGGAILGLIPIAVGSGFLKTAAITMLNAVLRGTGTPEGKVTGVFQVFYSGINIGGVLGPLLCGWLAARYGFHAGFVAAAVLMGLGLCGYLALRSRMLSALPNTVLAELNPRLYGDQPPQVTLPKIMAVCLMTIGVIAVGLLLYTRILSPGALANGMLTATVLTTIGLFATMLTSTHVSAAERRRVVLFVPLFIASTLYWFLFGQVSGVLAVYSDLRLDRIVGGFEIPPSWTQSLNSFWVLILVGPFAALLNRLGDKAPRVTTLMPLGLIIAGLTPLPLLFYVGQAEASTPFVIFALAILLLTTGEMLIGPTGMASTGEYAPAAFRTRFSALFFLSIAVGSSLAGAVSPLYNPESATAESWYLGVVAAVPIVVGMTLWALGRRGYVHPSSSM</sequence>
<evidence type="ECO:0000256" key="4">
    <source>
        <dbReference type="ARBA" id="ARBA00022692"/>
    </source>
</evidence>
<keyword evidence="3" id="KW-1003">Cell membrane</keyword>
<name>A0A7G7CQ31_9CORY</name>
<evidence type="ECO:0000256" key="5">
    <source>
        <dbReference type="ARBA" id="ARBA00022989"/>
    </source>
</evidence>
<feature type="transmembrane region" description="Helical" evidence="8">
    <location>
        <begin position="250"/>
        <end position="271"/>
    </location>
</feature>
<protein>
    <submittedName>
        <fullName evidence="9">MFS transporter</fullName>
    </submittedName>
</protein>
<feature type="transmembrane region" description="Helical" evidence="8">
    <location>
        <begin position="357"/>
        <end position="375"/>
    </location>
</feature>
<feature type="region of interest" description="Disordered" evidence="7">
    <location>
        <begin position="1"/>
        <end position="22"/>
    </location>
</feature>
<dbReference type="InterPro" id="IPR005279">
    <property type="entry name" value="Dipep/tripep_permease"/>
</dbReference>
<dbReference type="EMBL" id="CP059404">
    <property type="protein sequence ID" value="QNE89697.1"/>
    <property type="molecule type" value="Genomic_DNA"/>
</dbReference>
<dbReference type="InterPro" id="IPR000109">
    <property type="entry name" value="POT_fam"/>
</dbReference>
<feature type="transmembrane region" description="Helical" evidence="8">
    <location>
        <begin position="484"/>
        <end position="504"/>
    </location>
</feature>
<proteinExistence type="predicted"/>
<gene>
    <name evidence="9" type="ORF">H0194_01150</name>
</gene>
<dbReference type="KEGG" id="cik:H0194_01150"/>
<keyword evidence="6 8" id="KW-0472">Membrane</keyword>
<feature type="transmembrane region" description="Helical" evidence="8">
    <location>
        <begin position="310"/>
        <end position="337"/>
    </location>
</feature>
<dbReference type="Gene3D" id="1.20.1250.20">
    <property type="entry name" value="MFS general substrate transporter like domains"/>
    <property type="match status" value="1"/>
</dbReference>
<organism evidence="9 10">
    <name type="scientific">Corynebacterium incognita</name>
    <dbReference type="NCBI Taxonomy" id="2754725"/>
    <lineage>
        <taxon>Bacteria</taxon>
        <taxon>Bacillati</taxon>
        <taxon>Actinomycetota</taxon>
        <taxon>Actinomycetes</taxon>
        <taxon>Mycobacteriales</taxon>
        <taxon>Corynebacteriaceae</taxon>
        <taxon>Corynebacterium</taxon>
    </lineage>
</organism>